<evidence type="ECO:0000313" key="2">
    <source>
        <dbReference type="Proteomes" id="UP000765509"/>
    </source>
</evidence>
<dbReference type="AlphaFoldDB" id="A0A9Q3FDF6"/>
<sequence length="95" mass="11379">MEKESTYRTFRGIGKKNPNFPVSLVNHYTSSDRELFALRSEKTLDVPPLDQSKEKKVLKVLKERRLRGKDEREYFVRYKNPQHEDQWIVAEKIPD</sequence>
<dbReference type="Proteomes" id="UP000765509">
    <property type="component" value="Unassembled WGS sequence"/>
</dbReference>
<gene>
    <name evidence="1" type="ORF">O181_074647</name>
</gene>
<dbReference type="Gene3D" id="2.40.50.40">
    <property type="match status" value="1"/>
</dbReference>
<dbReference type="InterPro" id="IPR016197">
    <property type="entry name" value="Chromo-like_dom_sf"/>
</dbReference>
<proteinExistence type="predicted"/>
<evidence type="ECO:0008006" key="3">
    <source>
        <dbReference type="Google" id="ProtNLM"/>
    </source>
</evidence>
<reference evidence="1" key="1">
    <citation type="submission" date="2021-03" db="EMBL/GenBank/DDBJ databases">
        <title>Draft genome sequence of rust myrtle Austropuccinia psidii MF-1, a brazilian biotype.</title>
        <authorList>
            <person name="Quecine M.C."/>
            <person name="Pachon D.M.R."/>
            <person name="Bonatelli M.L."/>
            <person name="Correr F.H."/>
            <person name="Franceschini L.M."/>
            <person name="Leite T.F."/>
            <person name="Margarido G.R.A."/>
            <person name="Almeida C.A."/>
            <person name="Ferrarezi J.A."/>
            <person name="Labate C.A."/>
        </authorList>
    </citation>
    <scope>NUCLEOTIDE SEQUENCE</scope>
    <source>
        <strain evidence="1">MF-1</strain>
    </source>
</reference>
<dbReference type="OrthoDB" id="74300at2759"/>
<dbReference type="EMBL" id="AVOT02039819">
    <property type="protein sequence ID" value="MBW0534932.1"/>
    <property type="molecule type" value="Genomic_DNA"/>
</dbReference>
<dbReference type="SUPFAM" id="SSF54160">
    <property type="entry name" value="Chromo domain-like"/>
    <property type="match status" value="1"/>
</dbReference>
<organism evidence="1 2">
    <name type="scientific">Austropuccinia psidii MF-1</name>
    <dbReference type="NCBI Taxonomy" id="1389203"/>
    <lineage>
        <taxon>Eukaryota</taxon>
        <taxon>Fungi</taxon>
        <taxon>Dikarya</taxon>
        <taxon>Basidiomycota</taxon>
        <taxon>Pucciniomycotina</taxon>
        <taxon>Pucciniomycetes</taxon>
        <taxon>Pucciniales</taxon>
        <taxon>Sphaerophragmiaceae</taxon>
        <taxon>Austropuccinia</taxon>
    </lineage>
</organism>
<keyword evidence="2" id="KW-1185">Reference proteome</keyword>
<comment type="caution">
    <text evidence="1">The sequence shown here is derived from an EMBL/GenBank/DDBJ whole genome shotgun (WGS) entry which is preliminary data.</text>
</comment>
<name>A0A9Q3FDF6_9BASI</name>
<protein>
    <recommendedName>
        <fullName evidence="3">Chromo domain-containing protein</fullName>
    </recommendedName>
</protein>
<evidence type="ECO:0000313" key="1">
    <source>
        <dbReference type="EMBL" id="MBW0534932.1"/>
    </source>
</evidence>
<accession>A0A9Q3FDF6</accession>